<reference evidence="1 2" key="1">
    <citation type="submission" date="2020-08" db="EMBL/GenBank/DDBJ databases">
        <title>Genome public.</title>
        <authorList>
            <person name="Liu C."/>
            <person name="Sun Q."/>
        </authorList>
    </citation>
    <scope>NUCLEOTIDE SEQUENCE [LARGE SCALE GENOMIC DNA]</scope>
    <source>
        <strain evidence="1 2">NSJ-9</strain>
    </source>
</reference>
<protein>
    <recommendedName>
        <fullName evidence="3">Bacteriophage Gp15 protein</fullName>
    </recommendedName>
</protein>
<accession>A0ABR7GDP3</accession>
<evidence type="ECO:0008006" key="3">
    <source>
        <dbReference type="Google" id="ProtNLM"/>
    </source>
</evidence>
<evidence type="ECO:0000313" key="1">
    <source>
        <dbReference type="EMBL" id="MBC5685553.1"/>
    </source>
</evidence>
<keyword evidence="2" id="KW-1185">Reference proteome</keyword>
<name>A0ABR7GDP3_9FIRM</name>
<gene>
    <name evidence="1" type="ORF">H8R94_02800</name>
</gene>
<dbReference type="Pfam" id="PF06854">
    <property type="entry name" value="Phage_Gp15"/>
    <property type="match status" value="1"/>
</dbReference>
<evidence type="ECO:0000313" key="2">
    <source>
        <dbReference type="Proteomes" id="UP000643810"/>
    </source>
</evidence>
<dbReference type="EMBL" id="JACOPG010000001">
    <property type="protein sequence ID" value="MBC5685553.1"/>
    <property type="molecule type" value="Genomic_DNA"/>
</dbReference>
<comment type="caution">
    <text evidence="1">The sequence shown here is derived from an EMBL/GenBank/DDBJ whole genome shotgun (WGS) entry which is preliminary data.</text>
</comment>
<sequence>MIDLTRKTLPNTVTVNGRAYSIHTDFRMWLRFFEDVKTMRSGQLVDVSYLFKNDMPIRCDVASLMEFASPHNEVPRGSGSDEIILDYRIDSDFIVAGFWEHYQIDLTSIEYLHWHVFLALMRGLTIQLRDIMQYRSYKKEDRKDIDVYEELKRTWEIIPPLTEEEQEELDEFSKTFGG</sequence>
<organism evidence="1 2">
    <name type="scientific">Roseburia lenta</name>
    <dbReference type="NCBI Taxonomy" id="2763061"/>
    <lineage>
        <taxon>Bacteria</taxon>
        <taxon>Bacillati</taxon>
        <taxon>Bacillota</taxon>
        <taxon>Clostridia</taxon>
        <taxon>Lachnospirales</taxon>
        <taxon>Lachnospiraceae</taxon>
        <taxon>Roseburia</taxon>
    </lineage>
</organism>
<dbReference type="RefSeq" id="WP_186853808.1">
    <property type="nucleotide sequence ID" value="NZ_JACOPG010000001.1"/>
</dbReference>
<dbReference type="Proteomes" id="UP000643810">
    <property type="component" value="Unassembled WGS sequence"/>
</dbReference>
<proteinExistence type="predicted"/>
<dbReference type="InterPro" id="IPR009660">
    <property type="entry name" value="Phage_A500_Gp15"/>
</dbReference>